<dbReference type="Gene3D" id="3.40.50.200">
    <property type="entry name" value="Peptidase S8/S53 domain"/>
    <property type="match status" value="1"/>
</dbReference>
<proteinExistence type="inferred from homology"/>
<reference evidence="7 8" key="1">
    <citation type="submission" date="2019-03" db="EMBL/GenBank/DDBJ databases">
        <title>Lake Tanganyika Metagenome-Assembled Genomes (MAGs).</title>
        <authorList>
            <person name="Tran P."/>
        </authorList>
    </citation>
    <scope>NUCLEOTIDE SEQUENCE [LARGE SCALE GENOMIC DNA]</scope>
    <source>
        <strain evidence="7">K_DeepCast_65m_m2_236</strain>
    </source>
</reference>
<dbReference type="InterPro" id="IPR036852">
    <property type="entry name" value="Peptidase_S8/S53_dom_sf"/>
</dbReference>
<dbReference type="PROSITE" id="PS51892">
    <property type="entry name" value="SUBTILASE"/>
    <property type="match status" value="1"/>
</dbReference>
<evidence type="ECO:0000256" key="4">
    <source>
        <dbReference type="ARBA" id="ARBA00022825"/>
    </source>
</evidence>
<name>A0A938BP11_9BACT</name>
<dbReference type="InterPro" id="IPR015500">
    <property type="entry name" value="Peptidase_S8_subtilisin-rel"/>
</dbReference>
<gene>
    <name evidence="7" type="ORF">FJZ00_11165</name>
</gene>
<dbReference type="PRINTS" id="PR00723">
    <property type="entry name" value="SUBTILISIN"/>
</dbReference>
<feature type="domain" description="Peptidase S8/S53" evidence="6">
    <location>
        <begin position="71"/>
        <end position="176"/>
    </location>
</feature>
<dbReference type="PROSITE" id="PS00137">
    <property type="entry name" value="SUBTILASE_HIS"/>
    <property type="match status" value="1"/>
</dbReference>
<dbReference type="SUPFAM" id="SSF52743">
    <property type="entry name" value="Subtilisin-like"/>
    <property type="match status" value="1"/>
</dbReference>
<dbReference type="GO" id="GO:0006508">
    <property type="term" value="P:proteolysis"/>
    <property type="evidence" value="ECO:0007669"/>
    <property type="project" value="UniProtKB-KW"/>
</dbReference>
<comment type="caution">
    <text evidence="5">Lacks conserved residue(s) required for the propagation of feature annotation.</text>
</comment>
<dbReference type="InterPro" id="IPR050131">
    <property type="entry name" value="Peptidase_S8_subtilisin-like"/>
</dbReference>
<keyword evidence="4" id="KW-0720">Serine protease</keyword>
<evidence type="ECO:0000256" key="1">
    <source>
        <dbReference type="ARBA" id="ARBA00011073"/>
    </source>
</evidence>
<evidence type="ECO:0000256" key="2">
    <source>
        <dbReference type="ARBA" id="ARBA00022670"/>
    </source>
</evidence>
<organism evidence="7 8">
    <name type="scientific">Candidatus Tanganyikabacteria bacterium</name>
    <dbReference type="NCBI Taxonomy" id="2961651"/>
    <lineage>
        <taxon>Bacteria</taxon>
        <taxon>Bacillati</taxon>
        <taxon>Candidatus Sericytochromatia</taxon>
        <taxon>Candidatus Tanganyikabacteria</taxon>
    </lineage>
</organism>
<evidence type="ECO:0000256" key="3">
    <source>
        <dbReference type="ARBA" id="ARBA00022801"/>
    </source>
</evidence>
<dbReference type="InterPro" id="IPR022398">
    <property type="entry name" value="Peptidase_S8_His-AS"/>
</dbReference>
<evidence type="ECO:0000313" key="8">
    <source>
        <dbReference type="Proteomes" id="UP000703893"/>
    </source>
</evidence>
<comment type="caution">
    <text evidence="7">The sequence shown here is derived from an EMBL/GenBank/DDBJ whole genome shotgun (WGS) entry which is preliminary data.</text>
</comment>
<keyword evidence="2" id="KW-0645">Protease</keyword>
<dbReference type="GO" id="GO:0004252">
    <property type="term" value="F:serine-type endopeptidase activity"/>
    <property type="evidence" value="ECO:0007669"/>
    <property type="project" value="InterPro"/>
</dbReference>
<dbReference type="EMBL" id="VGJX01000685">
    <property type="protein sequence ID" value="MBM3275704.1"/>
    <property type="molecule type" value="Genomic_DNA"/>
</dbReference>
<evidence type="ECO:0000256" key="5">
    <source>
        <dbReference type="PROSITE-ProRule" id="PRU01240"/>
    </source>
</evidence>
<dbReference type="InterPro" id="IPR023827">
    <property type="entry name" value="Peptidase_S8_Asp-AS"/>
</dbReference>
<dbReference type="Proteomes" id="UP000703893">
    <property type="component" value="Unassembled WGS sequence"/>
</dbReference>
<accession>A0A938BP11</accession>
<dbReference type="PANTHER" id="PTHR43806">
    <property type="entry name" value="PEPTIDASE S8"/>
    <property type="match status" value="1"/>
</dbReference>
<evidence type="ECO:0000313" key="7">
    <source>
        <dbReference type="EMBL" id="MBM3275704.1"/>
    </source>
</evidence>
<dbReference type="AlphaFoldDB" id="A0A938BP11"/>
<dbReference type="PROSITE" id="PS00136">
    <property type="entry name" value="SUBTILASE_ASP"/>
    <property type="match status" value="1"/>
</dbReference>
<sequence length="178" mass="18666">MPVTIADSLTVVKSPDLPTFRTPELTVTPADRPARTGRSARKVVVPMRRWSWNLRQVGAPGAWDTTMGDPQVTVAVIDTGIDIHHPDLRGKVLSGADVVNPGAGWVDDLGHGTAVAGVIGSRGWRIPGLAGVAPGCRLLPIKCNIHGTTHVRAEHIAAGIRTAIARGAHVINLSVGVV</sequence>
<keyword evidence="3" id="KW-0378">Hydrolase</keyword>
<dbReference type="InterPro" id="IPR000209">
    <property type="entry name" value="Peptidase_S8/S53_dom"/>
</dbReference>
<evidence type="ECO:0000259" key="6">
    <source>
        <dbReference type="Pfam" id="PF00082"/>
    </source>
</evidence>
<comment type="similarity">
    <text evidence="1 5">Belongs to the peptidase S8 family.</text>
</comment>
<dbReference type="PANTHER" id="PTHR43806:SF11">
    <property type="entry name" value="CEREVISIN-RELATED"/>
    <property type="match status" value="1"/>
</dbReference>
<protein>
    <submittedName>
        <fullName evidence="7">S8 family serine peptidase</fullName>
    </submittedName>
</protein>
<dbReference type="Pfam" id="PF00082">
    <property type="entry name" value="Peptidase_S8"/>
    <property type="match status" value="1"/>
</dbReference>